<feature type="modified residue" description="4-aspartylphosphate" evidence="8">
    <location>
        <position position="63"/>
    </location>
</feature>
<dbReference type="PROSITE" id="PS50110">
    <property type="entry name" value="RESPONSE_REGULATORY"/>
    <property type="match status" value="1"/>
</dbReference>
<dbReference type="InterPro" id="IPR011495">
    <property type="entry name" value="Sig_transdc_His_kin_sub2_dim/P"/>
</dbReference>
<proteinExistence type="predicted"/>
<dbReference type="InterPro" id="IPR001789">
    <property type="entry name" value="Sig_transdc_resp-reg_receiver"/>
</dbReference>
<dbReference type="InterPro" id="IPR036890">
    <property type="entry name" value="HATPase_C_sf"/>
</dbReference>
<keyword evidence="12" id="KW-1185">Reference proteome</keyword>
<dbReference type="SMART" id="SM00387">
    <property type="entry name" value="HATPase_c"/>
    <property type="match status" value="1"/>
</dbReference>
<evidence type="ECO:0000313" key="12">
    <source>
        <dbReference type="Proteomes" id="UP000198418"/>
    </source>
</evidence>
<evidence type="ECO:0000259" key="10">
    <source>
        <dbReference type="PROSITE" id="PS50110"/>
    </source>
</evidence>
<dbReference type="Gene3D" id="3.40.50.2300">
    <property type="match status" value="1"/>
</dbReference>
<dbReference type="PROSITE" id="PS50109">
    <property type="entry name" value="HIS_KIN"/>
    <property type="match status" value="1"/>
</dbReference>
<keyword evidence="3 8" id="KW-0597">Phosphoprotein</keyword>
<dbReference type="RefSeq" id="WP_088521259.1">
    <property type="nucleotide sequence ID" value="NZ_FYDG01000007.1"/>
</dbReference>
<keyword evidence="6 11" id="KW-0418">Kinase</keyword>
<feature type="domain" description="Histidine kinase" evidence="9">
    <location>
        <begin position="264"/>
        <end position="354"/>
    </location>
</feature>
<dbReference type="Gene3D" id="3.30.565.10">
    <property type="entry name" value="Histidine kinase-like ATPase, C-terminal domain"/>
    <property type="match status" value="1"/>
</dbReference>
<dbReference type="InterPro" id="IPR003594">
    <property type="entry name" value="HATPase_dom"/>
</dbReference>
<dbReference type="Proteomes" id="UP000198418">
    <property type="component" value="Unassembled WGS sequence"/>
</dbReference>
<dbReference type="SMART" id="SM00448">
    <property type="entry name" value="REC"/>
    <property type="match status" value="1"/>
</dbReference>
<evidence type="ECO:0000256" key="3">
    <source>
        <dbReference type="ARBA" id="ARBA00022553"/>
    </source>
</evidence>
<evidence type="ECO:0000259" key="9">
    <source>
        <dbReference type="PROSITE" id="PS50109"/>
    </source>
</evidence>
<dbReference type="Pfam" id="PF02518">
    <property type="entry name" value="HATPase_c"/>
    <property type="match status" value="1"/>
</dbReference>
<dbReference type="CDD" id="cd00156">
    <property type="entry name" value="REC"/>
    <property type="match status" value="1"/>
</dbReference>
<dbReference type="EMBL" id="FYDG01000007">
    <property type="protein sequence ID" value="SNB75661.1"/>
    <property type="molecule type" value="Genomic_DNA"/>
</dbReference>
<evidence type="ECO:0000256" key="4">
    <source>
        <dbReference type="ARBA" id="ARBA00022679"/>
    </source>
</evidence>
<dbReference type="GO" id="GO:0005524">
    <property type="term" value="F:ATP binding"/>
    <property type="evidence" value="ECO:0007669"/>
    <property type="project" value="UniProtKB-KW"/>
</dbReference>
<evidence type="ECO:0000256" key="6">
    <source>
        <dbReference type="ARBA" id="ARBA00022777"/>
    </source>
</evidence>
<dbReference type="InterPro" id="IPR011006">
    <property type="entry name" value="CheY-like_superfamily"/>
</dbReference>
<sequence>MTLPCEAEGRTDLNILFVDDDETFATLVRKRLALRGHTVETVANGDAALARIAGGGVDVVALDHSLRGETGFDIMERMGPRGPRPPIVYVTADSDARTAVAALRGGADEYVVKEGRDEFFDLLSAAIEHVYERWRLKILNDEQEQAVREARDRAEMLLHEVNHRVANSLGLIAAMVRMQANLVTDPAAAQALQETQARITAVGGVHRRLYMHNRVGLVALDDYLGALATELPASLAEGDAAPTVRTEFAPITVCTDKAVSIGMIVGELVTNAIKYAYPDRAGGEIRITLQREADDGAALRVADDGVGFDPDDAAHGTGLGSKILKALSQNLQGEIVNEPVARGACVCLRFKLDTRDSVDAA</sequence>
<evidence type="ECO:0000256" key="2">
    <source>
        <dbReference type="ARBA" id="ARBA00012438"/>
    </source>
</evidence>
<accession>A0A212RT00</accession>
<evidence type="ECO:0000256" key="1">
    <source>
        <dbReference type="ARBA" id="ARBA00000085"/>
    </source>
</evidence>
<dbReference type="PANTHER" id="PTHR41523:SF8">
    <property type="entry name" value="ETHYLENE RESPONSE SENSOR PROTEIN"/>
    <property type="match status" value="1"/>
</dbReference>
<dbReference type="SUPFAM" id="SSF52172">
    <property type="entry name" value="CheY-like"/>
    <property type="match status" value="1"/>
</dbReference>
<dbReference type="OrthoDB" id="489241at2"/>
<gene>
    <name evidence="11" type="ORF">SAMN06265338_10717</name>
</gene>
<dbReference type="GO" id="GO:0000160">
    <property type="term" value="P:phosphorelay signal transduction system"/>
    <property type="evidence" value="ECO:0007669"/>
    <property type="project" value="InterPro"/>
</dbReference>
<protein>
    <recommendedName>
        <fullName evidence="2">histidine kinase</fullName>
        <ecNumber evidence="2">2.7.13.3</ecNumber>
    </recommendedName>
</protein>
<dbReference type="AlphaFoldDB" id="A0A212RT00"/>
<feature type="domain" description="Response regulatory" evidence="10">
    <location>
        <begin position="14"/>
        <end position="128"/>
    </location>
</feature>
<organism evidence="11 12">
    <name type="scientific">Rhodoblastus acidophilus</name>
    <name type="common">Rhodopseudomonas acidophila</name>
    <dbReference type="NCBI Taxonomy" id="1074"/>
    <lineage>
        <taxon>Bacteria</taxon>
        <taxon>Pseudomonadati</taxon>
        <taxon>Pseudomonadota</taxon>
        <taxon>Alphaproteobacteria</taxon>
        <taxon>Hyphomicrobiales</taxon>
        <taxon>Rhodoblastaceae</taxon>
        <taxon>Rhodoblastus</taxon>
    </lineage>
</organism>
<dbReference type="EC" id="2.7.13.3" evidence="2"/>
<dbReference type="InterPro" id="IPR005467">
    <property type="entry name" value="His_kinase_dom"/>
</dbReference>
<keyword evidence="4" id="KW-0808">Transferase</keyword>
<dbReference type="SUPFAM" id="SSF55874">
    <property type="entry name" value="ATPase domain of HSP90 chaperone/DNA topoisomerase II/histidine kinase"/>
    <property type="match status" value="1"/>
</dbReference>
<dbReference type="Pfam" id="PF07568">
    <property type="entry name" value="HisKA_2"/>
    <property type="match status" value="1"/>
</dbReference>
<name>A0A212RT00_RHOAC</name>
<evidence type="ECO:0000256" key="5">
    <source>
        <dbReference type="ARBA" id="ARBA00022741"/>
    </source>
</evidence>
<dbReference type="Gene3D" id="3.30.450.20">
    <property type="entry name" value="PAS domain"/>
    <property type="match status" value="1"/>
</dbReference>
<keyword evidence="5" id="KW-0547">Nucleotide-binding</keyword>
<dbReference type="PANTHER" id="PTHR41523">
    <property type="entry name" value="TWO-COMPONENT SYSTEM SENSOR PROTEIN"/>
    <property type="match status" value="1"/>
</dbReference>
<dbReference type="GO" id="GO:0004673">
    <property type="term" value="F:protein histidine kinase activity"/>
    <property type="evidence" value="ECO:0007669"/>
    <property type="project" value="UniProtKB-EC"/>
</dbReference>
<dbReference type="Pfam" id="PF00072">
    <property type="entry name" value="Response_reg"/>
    <property type="match status" value="1"/>
</dbReference>
<evidence type="ECO:0000313" key="11">
    <source>
        <dbReference type="EMBL" id="SNB75661.1"/>
    </source>
</evidence>
<keyword evidence="7" id="KW-0067">ATP-binding</keyword>
<evidence type="ECO:0000256" key="7">
    <source>
        <dbReference type="ARBA" id="ARBA00022840"/>
    </source>
</evidence>
<reference evidence="12" key="1">
    <citation type="submission" date="2017-06" db="EMBL/GenBank/DDBJ databases">
        <authorList>
            <person name="Varghese N."/>
            <person name="Submissions S."/>
        </authorList>
    </citation>
    <scope>NUCLEOTIDE SEQUENCE [LARGE SCALE GENOMIC DNA]</scope>
    <source>
        <strain evidence="12">DSM 137</strain>
    </source>
</reference>
<evidence type="ECO:0000256" key="8">
    <source>
        <dbReference type="PROSITE-ProRule" id="PRU00169"/>
    </source>
</evidence>
<comment type="catalytic activity">
    <reaction evidence="1">
        <text>ATP + protein L-histidine = ADP + protein N-phospho-L-histidine.</text>
        <dbReference type="EC" id="2.7.13.3"/>
    </reaction>
</comment>